<dbReference type="InterPro" id="IPR001296">
    <property type="entry name" value="Glyco_trans_1"/>
</dbReference>
<feature type="domain" description="Glycosyltransferase subfamily 4-like N-terminal" evidence="2">
    <location>
        <begin position="25"/>
        <end position="155"/>
    </location>
</feature>
<dbReference type="InterPro" id="IPR028098">
    <property type="entry name" value="Glyco_trans_4-like_N"/>
</dbReference>
<dbReference type="PANTHER" id="PTHR45947">
    <property type="entry name" value="SULFOQUINOVOSYL TRANSFERASE SQD2"/>
    <property type="match status" value="1"/>
</dbReference>
<dbReference type="InterPro" id="IPR050194">
    <property type="entry name" value="Glycosyltransferase_grp1"/>
</dbReference>
<dbReference type="PANTHER" id="PTHR45947:SF3">
    <property type="entry name" value="SULFOQUINOVOSYL TRANSFERASE SQD2"/>
    <property type="match status" value="1"/>
</dbReference>
<evidence type="ECO:0000313" key="4">
    <source>
        <dbReference type="Proteomes" id="UP000777265"/>
    </source>
</evidence>
<dbReference type="Pfam" id="PF13439">
    <property type="entry name" value="Glyco_transf_4"/>
    <property type="match status" value="1"/>
</dbReference>
<dbReference type="CDD" id="cd03801">
    <property type="entry name" value="GT4_PimA-like"/>
    <property type="match status" value="1"/>
</dbReference>
<organism evidence="3 4">
    <name type="scientific">Syntrophorhabdus aromaticivorans</name>
    <dbReference type="NCBI Taxonomy" id="328301"/>
    <lineage>
        <taxon>Bacteria</taxon>
        <taxon>Pseudomonadati</taxon>
        <taxon>Thermodesulfobacteriota</taxon>
        <taxon>Syntrophorhabdia</taxon>
        <taxon>Syntrophorhabdales</taxon>
        <taxon>Syntrophorhabdaceae</taxon>
        <taxon>Syntrophorhabdus</taxon>
    </lineage>
</organism>
<dbReference type="EMBL" id="JAAYEE010000011">
    <property type="protein sequence ID" value="NLW33961.1"/>
    <property type="molecule type" value="Genomic_DNA"/>
</dbReference>
<name>A0A971RZH7_9BACT</name>
<evidence type="ECO:0000259" key="1">
    <source>
        <dbReference type="Pfam" id="PF00534"/>
    </source>
</evidence>
<feature type="domain" description="Glycosyl transferase family 1" evidence="1">
    <location>
        <begin position="162"/>
        <end position="316"/>
    </location>
</feature>
<accession>A0A971RZH7</accession>
<dbReference type="GO" id="GO:0016758">
    <property type="term" value="F:hexosyltransferase activity"/>
    <property type="evidence" value="ECO:0007669"/>
    <property type="project" value="TreeGrafter"/>
</dbReference>
<evidence type="ECO:0000259" key="2">
    <source>
        <dbReference type="Pfam" id="PF13439"/>
    </source>
</evidence>
<protein>
    <submittedName>
        <fullName evidence="3">Glycosyltransferase family 4 protein</fullName>
    </submittedName>
</protein>
<sequence length="355" mass="39119">MKVLNYVDENNLSWAIPWIQALNFLSAEGIENVVMCRPGGTLTSMIKEAGICCLQYSPPTSIVPALCRGVGEVLTDLHPDIVHTRLSSAAMIAGYWTRKMGLPLVSTVDKFAKGKYYKRADRLVAVSQAVASHCKMKGFPDVPVKVIPNSIDLERYRKRDFDKHEFREQHGVDRGRTVILGAGRFVAWKGFDVLIEAAALVTKSHPVELWLAGTGPEQEDLEILAKDRSVRVKFWGFLDDIRPLMWASDIFVLPSREPEPFGLVLLEAMACGLPVFATRAGGPLDMMKGMEDQLFALGNCEELACRIDKMLSDGSLQYAGSRSSDNAKAFSNSAVAGSLVHLYTGLLSGKIDQRI</sequence>
<dbReference type="Gene3D" id="3.40.50.2000">
    <property type="entry name" value="Glycogen Phosphorylase B"/>
    <property type="match status" value="2"/>
</dbReference>
<evidence type="ECO:0000313" key="3">
    <source>
        <dbReference type="EMBL" id="NLW33961.1"/>
    </source>
</evidence>
<dbReference type="Pfam" id="PF00534">
    <property type="entry name" value="Glycos_transf_1"/>
    <property type="match status" value="1"/>
</dbReference>
<reference evidence="3" key="1">
    <citation type="journal article" date="2020" name="Biotechnol. Biofuels">
        <title>New insights from the biogas microbiome by comprehensive genome-resolved metagenomics of nearly 1600 species originating from multiple anaerobic digesters.</title>
        <authorList>
            <person name="Campanaro S."/>
            <person name="Treu L."/>
            <person name="Rodriguez-R L.M."/>
            <person name="Kovalovszki A."/>
            <person name="Ziels R.M."/>
            <person name="Maus I."/>
            <person name="Zhu X."/>
            <person name="Kougias P.G."/>
            <person name="Basile A."/>
            <person name="Luo G."/>
            <person name="Schluter A."/>
            <person name="Konstantinidis K.T."/>
            <person name="Angelidaki I."/>
        </authorList>
    </citation>
    <scope>NUCLEOTIDE SEQUENCE</scope>
    <source>
        <strain evidence="3">AS06rmzACSIP_7</strain>
    </source>
</reference>
<dbReference type="AlphaFoldDB" id="A0A971RZH7"/>
<reference evidence="3" key="2">
    <citation type="submission" date="2020-01" db="EMBL/GenBank/DDBJ databases">
        <authorList>
            <person name="Campanaro S."/>
        </authorList>
    </citation>
    <scope>NUCLEOTIDE SEQUENCE</scope>
    <source>
        <strain evidence="3">AS06rmzACSIP_7</strain>
    </source>
</reference>
<dbReference type="Proteomes" id="UP000777265">
    <property type="component" value="Unassembled WGS sequence"/>
</dbReference>
<gene>
    <name evidence="3" type="ORF">GXY80_00565</name>
</gene>
<proteinExistence type="predicted"/>
<comment type="caution">
    <text evidence="3">The sequence shown here is derived from an EMBL/GenBank/DDBJ whole genome shotgun (WGS) entry which is preliminary data.</text>
</comment>
<dbReference type="SUPFAM" id="SSF53756">
    <property type="entry name" value="UDP-Glycosyltransferase/glycogen phosphorylase"/>
    <property type="match status" value="1"/>
</dbReference>